<protein>
    <submittedName>
        <fullName evidence="2">Uncharacterized protein</fullName>
    </submittedName>
</protein>
<proteinExistence type="predicted"/>
<accession>A0A6J4R8K2</accession>
<reference evidence="2" key="1">
    <citation type="submission" date="2020-02" db="EMBL/GenBank/DDBJ databases">
        <authorList>
            <person name="Meier V. D."/>
        </authorList>
    </citation>
    <scope>NUCLEOTIDE SEQUENCE</scope>
    <source>
        <strain evidence="2">AVDCRST_MAG38</strain>
    </source>
</reference>
<dbReference type="AlphaFoldDB" id="A0A6J4R8K2"/>
<evidence type="ECO:0000313" key="2">
    <source>
        <dbReference type="EMBL" id="CAA9465935.1"/>
    </source>
</evidence>
<dbReference type="EMBL" id="CADCVJ010000046">
    <property type="protein sequence ID" value="CAA9465935.1"/>
    <property type="molecule type" value="Genomic_DNA"/>
</dbReference>
<organism evidence="2">
    <name type="scientific">uncultured Solirubrobacteraceae bacterium</name>
    <dbReference type="NCBI Taxonomy" id="1162706"/>
    <lineage>
        <taxon>Bacteria</taxon>
        <taxon>Bacillati</taxon>
        <taxon>Actinomycetota</taxon>
        <taxon>Thermoleophilia</taxon>
        <taxon>Solirubrobacterales</taxon>
        <taxon>Solirubrobacteraceae</taxon>
        <taxon>environmental samples</taxon>
    </lineage>
</organism>
<evidence type="ECO:0000256" key="1">
    <source>
        <dbReference type="SAM" id="MobiDB-lite"/>
    </source>
</evidence>
<feature type="region of interest" description="Disordered" evidence="1">
    <location>
        <begin position="23"/>
        <end position="57"/>
    </location>
</feature>
<gene>
    <name evidence="2" type="ORF">AVDCRST_MAG38-698</name>
</gene>
<sequence length="57" mass="6208">MPAEDFCEHFETVGSEYGRATISAGRPSRSRFGHRARPEGDQRGSLVRRAGTGSEPS</sequence>
<name>A0A6J4R8K2_9ACTN</name>